<protein>
    <submittedName>
        <fullName evidence="1">Uncharacterized protein</fullName>
    </submittedName>
</protein>
<keyword evidence="2" id="KW-1185">Reference proteome</keyword>
<dbReference type="EMBL" id="JAGFNK010000610">
    <property type="protein sequence ID" value="KAI9447078.1"/>
    <property type="molecule type" value="Genomic_DNA"/>
</dbReference>
<evidence type="ECO:0000313" key="2">
    <source>
        <dbReference type="Proteomes" id="UP001207468"/>
    </source>
</evidence>
<name>A0ACC0TTF5_9AGAM</name>
<evidence type="ECO:0000313" key="1">
    <source>
        <dbReference type="EMBL" id="KAI9447078.1"/>
    </source>
</evidence>
<gene>
    <name evidence="1" type="ORF">F5148DRAFT_1020530</name>
</gene>
<accession>A0ACC0TTF5</accession>
<proteinExistence type="predicted"/>
<comment type="caution">
    <text evidence="1">The sequence shown here is derived from an EMBL/GenBank/DDBJ whole genome shotgun (WGS) entry which is preliminary data.</text>
</comment>
<dbReference type="Proteomes" id="UP001207468">
    <property type="component" value="Unassembled WGS sequence"/>
</dbReference>
<reference evidence="1" key="1">
    <citation type="submission" date="2021-03" db="EMBL/GenBank/DDBJ databases">
        <title>Evolutionary priming and transition to the ectomycorrhizal habit in an iconic lineage of mushroom-forming fungi: is preadaptation a requirement?</title>
        <authorList>
            <consortium name="DOE Joint Genome Institute"/>
            <person name="Looney B.P."/>
            <person name="Miyauchi S."/>
            <person name="Morin E."/>
            <person name="Drula E."/>
            <person name="Courty P.E."/>
            <person name="Chicoki N."/>
            <person name="Fauchery L."/>
            <person name="Kohler A."/>
            <person name="Kuo A."/>
            <person name="LaButti K."/>
            <person name="Pangilinan J."/>
            <person name="Lipzen A."/>
            <person name="Riley R."/>
            <person name="Andreopoulos W."/>
            <person name="He G."/>
            <person name="Johnson J."/>
            <person name="Barry K.W."/>
            <person name="Grigoriev I.V."/>
            <person name="Nagy L."/>
            <person name="Hibbett D."/>
            <person name="Henrissat B."/>
            <person name="Matheny P.B."/>
            <person name="Labbe J."/>
            <person name="Martin A.F."/>
        </authorList>
    </citation>
    <scope>NUCLEOTIDE SEQUENCE</scope>
    <source>
        <strain evidence="1">BPL698</strain>
    </source>
</reference>
<organism evidence="1 2">
    <name type="scientific">Russula earlei</name>
    <dbReference type="NCBI Taxonomy" id="71964"/>
    <lineage>
        <taxon>Eukaryota</taxon>
        <taxon>Fungi</taxon>
        <taxon>Dikarya</taxon>
        <taxon>Basidiomycota</taxon>
        <taxon>Agaricomycotina</taxon>
        <taxon>Agaricomycetes</taxon>
        <taxon>Russulales</taxon>
        <taxon>Russulaceae</taxon>
        <taxon>Russula</taxon>
    </lineage>
</organism>
<sequence length="152" mass="15919">MRATLLALALLPSTVFAIITITGPSASSYWVQNTSNIISWSYTSGDPTSVDIIVTNSDNQTLNGAFSIARGVPVSQESFTVTDVTLRVGTGYRVAFLDPVNDNQTFAQSSDFEVKVPGTPPAPTATTNPTAAASGSGSPSGTGTPRQHDCYW</sequence>